<reference evidence="1 2" key="1">
    <citation type="submission" date="2020-04" db="EMBL/GenBank/DDBJ databases">
        <authorList>
            <person name="Laetsch R D."/>
            <person name="Stevens L."/>
            <person name="Kumar S."/>
            <person name="Blaxter L. M."/>
        </authorList>
    </citation>
    <scope>NUCLEOTIDE SEQUENCE [LARGE SCALE GENOMIC DNA]</scope>
</reference>
<evidence type="ECO:0000313" key="2">
    <source>
        <dbReference type="Proteomes" id="UP000494206"/>
    </source>
</evidence>
<name>A0A8S1EZB7_9PELO</name>
<dbReference type="Proteomes" id="UP000494206">
    <property type="component" value="Unassembled WGS sequence"/>
</dbReference>
<keyword evidence="2" id="KW-1185">Reference proteome</keyword>
<protein>
    <submittedName>
        <fullName evidence="1">Uncharacterized protein</fullName>
    </submittedName>
</protein>
<dbReference type="OrthoDB" id="5849729at2759"/>
<dbReference type="AlphaFoldDB" id="A0A8S1EZB7"/>
<proteinExistence type="predicted"/>
<comment type="caution">
    <text evidence="1">The sequence shown here is derived from an EMBL/GenBank/DDBJ whole genome shotgun (WGS) entry which is preliminary data.</text>
</comment>
<sequence>MNGGSVFETLHQQFGAPHYSESGDRKFAPNVFVFVSDNFGTYSPDVWNAFTTQIASFYGCSDAMGNPQIYFLSRSDRIVNIPIGSTITLSADDLNLDPNDGDSLVSSFTKFNGFVDTICGISPPVWINQICS</sequence>
<evidence type="ECO:0000313" key="1">
    <source>
        <dbReference type="EMBL" id="CAB3405442.1"/>
    </source>
</evidence>
<gene>
    <name evidence="1" type="ORF">CBOVIS_LOCUS7639</name>
</gene>
<organism evidence="1 2">
    <name type="scientific">Caenorhabditis bovis</name>
    <dbReference type="NCBI Taxonomy" id="2654633"/>
    <lineage>
        <taxon>Eukaryota</taxon>
        <taxon>Metazoa</taxon>
        <taxon>Ecdysozoa</taxon>
        <taxon>Nematoda</taxon>
        <taxon>Chromadorea</taxon>
        <taxon>Rhabditida</taxon>
        <taxon>Rhabditina</taxon>
        <taxon>Rhabditomorpha</taxon>
        <taxon>Rhabditoidea</taxon>
        <taxon>Rhabditidae</taxon>
        <taxon>Peloderinae</taxon>
        <taxon>Caenorhabditis</taxon>
    </lineage>
</organism>
<dbReference type="EMBL" id="CADEPM010000004">
    <property type="protein sequence ID" value="CAB3405442.1"/>
    <property type="molecule type" value="Genomic_DNA"/>
</dbReference>
<accession>A0A8S1EZB7</accession>